<organism evidence="10 11">
    <name type="scientific">Alteribacter lacisalsi</name>
    <dbReference type="NCBI Taxonomy" id="2045244"/>
    <lineage>
        <taxon>Bacteria</taxon>
        <taxon>Bacillati</taxon>
        <taxon>Bacillota</taxon>
        <taxon>Bacilli</taxon>
        <taxon>Bacillales</taxon>
        <taxon>Bacillaceae</taxon>
        <taxon>Alteribacter</taxon>
    </lineage>
</organism>
<evidence type="ECO:0000259" key="9">
    <source>
        <dbReference type="SMART" id="SM00062"/>
    </source>
</evidence>
<evidence type="ECO:0000256" key="8">
    <source>
        <dbReference type="SAM" id="SignalP"/>
    </source>
</evidence>
<proteinExistence type="inferred from homology"/>
<keyword evidence="4" id="KW-0564">Palmitate</keyword>
<evidence type="ECO:0000313" key="10">
    <source>
        <dbReference type="EMBL" id="PYZ97313.1"/>
    </source>
</evidence>
<dbReference type="PROSITE" id="PS01039">
    <property type="entry name" value="SBP_BACTERIAL_3"/>
    <property type="match status" value="1"/>
</dbReference>
<feature type="region of interest" description="Disordered" evidence="7">
    <location>
        <begin position="24"/>
        <end position="55"/>
    </location>
</feature>
<evidence type="ECO:0000256" key="7">
    <source>
        <dbReference type="SAM" id="MobiDB-lite"/>
    </source>
</evidence>
<keyword evidence="11" id="KW-1185">Reference proteome</keyword>
<dbReference type="EMBL" id="PDOF01000001">
    <property type="protein sequence ID" value="PYZ97313.1"/>
    <property type="molecule type" value="Genomic_DNA"/>
</dbReference>
<dbReference type="OrthoDB" id="8613538at2"/>
<evidence type="ECO:0000256" key="1">
    <source>
        <dbReference type="ARBA" id="ARBA00004196"/>
    </source>
</evidence>
<name>A0A2W0H618_9BACI</name>
<dbReference type="PROSITE" id="PS51257">
    <property type="entry name" value="PROKAR_LIPOPROTEIN"/>
    <property type="match status" value="1"/>
</dbReference>
<comment type="caution">
    <text evidence="10">The sequence shown here is derived from an EMBL/GenBank/DDBJ whole genome shotgun (WGS) entry which is preliminary data.</text>
</comment>
<dbReference type="Pfam" id="PF00497">
    <property type="entry name" value="SBP_bac_3"/>
    <property type="match status" value="1"/>
</dbReference>
<dbReference type="SMART" id="SM00062">
    <property type="entry name" value="PBPb"/>
    <property type="match status" value="1"/>
</dbReference>
<dbReference type="Proteomes" id="UP000248066">
    <property type="component" value="Unassembled WGS sequence"/>
</dbReference>
<evidence type="ECO:0000256" key="6">
    <source>
        <dbReference type="RuleBase" id="RU003744"/>
    </source>
</evidence>
<dbReference type="SUPFAM" id="SSF53850">
    <property type="entry name" value="Periplasmic binding protein-like II"/>
    <property type="match status" value="1"/>
</dbReference>
<reference evidence="10 11" key="1">
    <citation type="submission" date="2017-10" db="EMBL/GenBank/DDBJ databases">
        <title>Bacillus sp. nov., a halophilic bacterium isolated from a Yangshapao Lake.</title>
        <authorList>
            <person name="Wang H."/>
        </authorList>
    </citation>
    <scope>NUCLEOTIDE SEQUENCE [LARGE SCALE GENOMIC DNA]</scope>
    <source>
        <strain evidence="10 11">YSP-3</strain>
    </source>
</reference>
<dbReference type="AlphaFoldDB" id="A0A2W0H618"/>
<evidence type="ECO:0000256" key="5">
    <source>
        <dbReference type="ARBA" id="ARBA00023288"/>
    </source>
</evidence>
<gene>
    <name evidence="10" type="ORF">CR205_01540</name>
</gene>
<evidence type="ECO:0000313" key="11">
    <source>
        <dbReference type="Proteomes" id="UP000248066"/>
    </source>
</evidence>
<accession>A0A2W0H618</accession>
<protein>
    <submittedName>
        <fullName evidence="10">Amino acid ABC transporter substrate-binding protein</fullName>
    </submittedName>
</protein>
<dbReference type="RefSeq" id="WP_110516269.1">
    <property type="nucleotide sequence ID" value="NZ_PDOF01000001.1"/>
</dbReference>
<evidence type="ECO:0000256" key="2">
    <source>
        <dbReference type="ARBA" id="ARBA00010333"/>
    </source>
</evidence>
<evidence type="ECO:0000256" key="3">
    <source>
        <dbReference type="ARBA" id="ARBA00022729"/>
    </source>
</evidence>
<dbReference type="GO" id="GO:0030313">
    <property type="term" value="C:cell envelope"/>
    <property type="evidence" value="ECO:0007669"/>
    <property type="project" value="UniProtKB-SubCell"/>
</dbReference>
<feature type="chain" id="PRO_5016181751" evidence="8">
    <location>
        <begin position="21"/>
        <end position="290"/>
    </location>
</feature>
<comment type="subcellular location">
    <subcellularLocation>
        <location evidence="1">Cell envelope</location>
    </subcellularLocation>
</comment>
<dbReference type="PANTHER" id="PTHR35936">
    <property type="entry name" value="MEMBRANE-BOUND LYTIC MUREIN TRANSGLYCOSYLASE F"/>
    <property type="match status" value="1"/>
</dbReference>
<keyword evidence="3 8" id="KW-0732">Signal</keyword>
<sequence>MKKYLKGIVPVTLAATMVLAACGEGDEEETDTGADGDGEETADDNGEETDSPGDEVDYDEYTLEDGKFVFALSGEYRPFNYVDETNNLVGFDVDIGMAIADELGLEGEPYQITWNSIILGLNDNRYDAIIGSMGITEERQENVAFSDPYYYSGAQVFTRSDSDIQSLEDIDENTEVAVAEGTTYHTMIQDYSEEIVTYDSDVVALQTLSQGRHDAVITDRLVGLINIEDQGLDIELRGDLIDSEEMAIALRHDEDELMEGINQALENIRESGLYEEINQRYFDEDIGEGN</sequence>
<dbReference type="InterPro" id="IPR018313">
    <property type="entry name" value="SBP_3_CS"/>
</dbReference>
<comment type="similarity">
    <text evidence="2 6">Belongs to the bacterial solute-binding protein 3 family.</text>
</comment>
<dbReference type="InterPro" id="IPR001638">
    <property type="entry name" value="Solute-binding_3/MltF_N"/>
</dbReference>
<keyword evidence="5" id="KW-0449">Lipoprotein</keyword>
<dbReference type="Gene3D" id="3.40.190.10">
    <property type="entry name" value="Periplasmic binding protein-like II"/>
    <property type="match status" value="2"/>
</dbReference>
<feature type="domain" description="Solute-binding protein family 3/N-terminal" evidence="9">
    <location>
        <begin position="67"/>
        <end position="285"/>
    </location>
</feature>
<evidence type="ECO:0000256" key="4">
    <source>
        <dbReference type="ARBA" id="ARBA00023139"/>
    </source>
</evidence>
<feature type="signal peptide" evidence="8">
    <location>
        <begin position="1"/>
        <end position="20"/>
    </location>
</feature>
<dbReference type="PANTHER" id="PTHR35936:SF34">
    <property type="entry name" value="ABC TRANSPORTER EXTRACELLULAR-BINDING PROTEIN YCKB-RELATED"/>
    <property type="match status" value="1"/>
</dbReference>